<dbReference type="SUPFAM" id="SSF55874">
    <property type="entry name" value="ATPase domain of HSP90 chaperone/DNA topoisomerase II/histidine kinase"/>
    <property type="match status" value="1"/>
</dbReference>
<dbReference type="AlphaFoldDB" id="A0A2P8I5Y5"/>
<dbReference type="Pfam" id="PF13581">
    <property type="entry name" value="HATPase_c_2"/>
    <property type="match status" value="1"/>
</dbReference>
<organism evidence="3 4">
    <name type="scientific">Saccharothrix carnea</name>
    <dbReference type="NCBI Taxonomy" id="1280637"/>
    <lineage>
        <taxon>Bacteria</taxon>
        <taxon>Bacillati</taxon>
        <taxon>Actinomycetota</taxon>
        <taxon>Actinomycetes</taxon>
        <taxon>Pseudonocardiales</taxon>
        <taxon>Pseudonocardiaceae</taxon>
        <taxon>Saccharothrix</taxon>
    </lineage>
</organism>
<dbReference type="PANTHER" id="PTHR35526">
    <property type="entry name" value="ANTI-SIGMA-F FACTOR RSBW-RELATED"/>
    <property type="match status" value="1"/>
</dbReference>
<evidence type="ECO:0000259" key="2">
    <source>
        <dbReference type="Pfam" id="PF13581"/>
    </source>
</evidence>
<dbReference type="CDD" id="cd16936">
    <property type="entry name" value="HATPase_RsbW-like"/>
    <property type="match status" value="1"/>
</dbReference>
<evidence type="ECO:0000313" key="3">
    <source>
        <dbReference type="EMBL" id="PSL53868.1"/>
    </source>
</evidence>
<keyword evidence="4" id="KW-1185">Reference proteome</keyword>
<dbReference type="InterPro" id="IPR036890">
    <property type="entry name" value="HATPase_C_sf"/>
</dbReference>
<dbReference type="PANTHER" id="PTHR35526:SF3">
    <property type="entry name" value="ANTI-SIGMA-F FACTOR RSBW"/>
    <property type="match status" value="1"/>
</dbReference>
<keyword evidence="3" id="KW-0418">Kinase</keyword>
<feature type="domain" description="Histidine kinase/HSP90-like ATPase" evidence="2">
    <location>
        <begin position="142"/>
        <end position="229"/>
    </location>
</feature>
<keyword evidence="3" id="KW-0808">Transferase</keyword>
<reference evidence="3 4" key="1">
    <citation type="submission" date="2018-03" db="EMBL/GenBank/DDBJ databases">
        <title>Genomic Encyclopedia of Type Strains, Phase III (KMG-III): the genomes of soil and plant-associated and newly described type strains.</title>
        <authorList>
            <person name="Whitman W."/>
        </authorList>
    </citation>
    <scope>NUCLEOTIDE SEQUENCE [LARGE SCALE GENOMIC DNA]</scope>
    <source>
        <strain evidence="3 4">CGMCC 4.7097</strain>
    </source>
</reference>
<dbReference type="GO" id="GO:0004674">
    <property type="term" value="F:protein serine/threonine kinase activity"/>
    <property type="evidence" value="ECO:0007669"/>
    <property type="project" value="UniProtKB-KW"/>
</dbReference>
<evidence type="ECO:0000313" key="4">
    <source>
        <dbReference type="Proteomes" id="UP000241118"/>
    </source>
</evidence>
<dbReference type="InterPro" id="IPR036513">
    <property type="entry name" value="STAS_dom_sf"/>
</dbReference>
<dbReference type="EMBL" id="PYAX01000008">
    <property type="protein sequence ID" value="PSL53868.1"/>
    <property type="molecule type" value="Genomic_DNA"/>
</dbReference>
<protein>
    <submittedName>
        <fullName evidence="3">Histidine kinase-like protein</fullName>
    </submittedName>
</protein>
<comment type="caution">
    <text evidence="3">The sequence shown here is derived from an EMBL/GenBank/DDBJ whole genome shotgun (WGS) entry which is preliminary data.</text>
</comment>
<accession>A0A2P8I5Y5</accession>
<dbReference type="InterPro" id="IPR050267">
    <property type="entry name" value="Anti-sigma-factor_SerPK"/>
</dbReference>
<dbReference type="Proteomes" id="UP000241118">
    <property type="component" value="Unassembled WGS sequence"/>
</dbReference>
<gene>
    <name evidence="3" type="ORF">B0I31_108315</name>
</gene>
<name>A0A2P8I5Y5_SACCR</name>
<proteinExistence type="predicted"/>
<dbReference type="Gene3D" id="3.30.750.24">
    <property type="entry name" value="STAS domain"/>
    <property type="match status" value="1"/>
</dbReference>
<dbReference type="InterPro" id="IPR003594">
    <property type="entry name" value="HATPase_dom"/>
</dbReference>
<sequence>MTAFALHRTDVDGAAVVRPAGRLDLTTYRELRDGLLKCAVDEPTAVIVRLDDGFECATPVFLSVFATVWLRVAEWPGVPLMLVGESSGHRRALASSSRSGGGVGAVPRFTGLRAALAAVERPPERTRDEMQLPDELISGLLAREFVREVCERRSVTHFVHNAVTVATELVENAVRHARSAPVLRLELRGHRLTIAVRDESPEPPREPKPEPLRPRGWGLTIVSALSRTWGCYPWPRGGKVVWAVLDD</sequence>
<dbReference type="Gene3D" id="3.30.565.10">
    <property type="entry name" value="Histidine kinase-like ATPase, C-terminal domain"/>
    <property type="match status" value="1"/>
</dbReference>
<keyword evidence="1" id="KW-0723">Serine/threonine-protein kinase</keyword>
<evidence type="ECO:0000256" key="1">
    <source>
        <dbReference type="ARBA" id="ARBA00022527"/>
    </source>
</evidence>